<evidence type="ECO:0000256" key="1">
    <source>
        <dbReference type="SAM" id="MobiDB-lite"/>
    </source>
</evidence>
<comment type="caution">
    <text evidence="2">The sequence shown here is derived from an EMBL/GenBank/DDBJ whole genome shotgun (WGS) entry which is preliminary data.</text>
</comment>
<keyword evidence="3" id="KW-1185">Reference proteome</keyword>
<proteinExistence type="predicted"/>
<evidence type="ECO:0000313" key="3">
    <source>
        <dbReference type="Proteomes" id="UP000439903"/>
    </source>
</evidence>
<dbReference type="OrthoDB" id="1684416at2759"/>
<feature type="compositionally biased region" description="Basic and acidic residues" evidence="1">
    <location>
        <begin position="333"/>
        <end position="345"/>
    </location>
</feature>
<name>A0A8H3WX46_GIGMA</name>
<sequence>MKINKEIVKDDITIFSDASPKRADSIYNEINAPHYRDFLNDVTFGEGDSWFDKQNTTNILSFFEKKADDVTTVVNDSIFGTISKEFNIPKHFEPPQRVKNYPILRSPGIQKRQPVKKFVPELTVPKPFKFHSITRIKKMEDQHSASPYIPLAARIKHFLEKTPDRFKSNLISIKPTAIQMIPPTKPKSPLLRTKLRAKPRKTVNTEEKKIQEPHKINVKQKNVKLGAPSIKKADITVPCTKPLPPARTIPTTRSKPFKLETDVRGEKYQQQLRQELTKMKIRDKENLVFHAKPVPKFSSTQTKKPNKPPTVPVSFVFQTDSRIKERKALEQQRKLRDHNTGDLHKEKKRISQGGPQKCGSATTAAVNLGRCDLKFQNSKSKNMKRS</sequence>
<accession>A0A8H3WX46</accession>
<dbReference type="AlphaFoldDB" id="A0A8H3WX46"/>
<feature type="region of interest" description="Disordered" evidence="1">
    <location>
        <begin position="333"/>
        <end position="361"/>
    </location>
</feature>
<dbReference type="EMBL" id="WTPW01002847">
    <property type="protein sequence ID" value="KAF0362831.1"/>
    <property type="molecule type" value="Genomic_DNA"/>
</dbReference>
<gene>
    <name evidence="2" type="ORF">F8M41_014005</name>
</gene>
<reference evidence="2 3" key="1">
    <citation type="journal article" date="2019" name="Environ. Microbiol.">
        <title>At the nexus of three kingdoms: the genome of the mycorrhizal fungus Gigaspora margarita provides insights into plant, endobacterial and fungal interactions.</title>
        <authorList>
            <person name="Venice F."/>
            <person name="Ghignone S."/>
            <person name="Salvioli di Fossalunga A."/>
            <person name="Amselem J."/>
            <person name="Novero M."/>
            <person name="Xianan X."/>
            <person name="Sedzielewska Toro K."/>
            <person name="Morin E."/>
            <person name="Lipzen A."/>
            <person name="Grigoriev I.V."/>
            <person name="Henrissat B."/>
            <person name="Martin F.M."/>
            <person name="Bonfante P."/>
        </authorList>
    </citation>
    <scope>NUCLEOTIDE SEQUENCE [LARGE SCALE GENOMIC DNA]</scope>
    <source>
        <strain evidence="2 3">BEG34</strain>
    </source>
</reference>
<evidence type="ECO:0000313" key="2">
    <source>
        <dbReference type="EMBL" id="KAF0362831.1"/>
    </source>
</evidence>
<protein>
    <submittedName>
        <fullName evidence="2">Targeting protein for xklp2-like</fullName>
    </submittedName>
</protein>
<dbReference type="Proteomes" id="UP000439903">
    <property type="component" value="Unassembled WGS sequence"/>
</dbReference>
<organism evidence="2 3">
    <name type="scientific">Gigaspora margarita</name>
    <dbReference type="NCBI Taxonomy" id="4874"/>
    <lineage>
        <taxon>Eukaryota</taxon>
        <taxon>Fungi</taxon>
        <taxon>Fungi incertae sedis</taxon>
        <taxon>Mucoromycota</taxon>
        <taxon>Glomeromycotina</taxon>
        <taxon>Glomeromycetes</taxon>
        <taxon>Diversisporales</taxon>
        <taxon>Gigasporaceae</taxon>
        <taxon>Gigaspora</taxon>
    </lineage>
</organism>